<keyword evidence="2" id="KW-1133">Transmembrane helix</keyword>
<reference evidence="4" key="2">
    <citation type="submission" date="2024-01" db="EMBL/GenBank/DDBJ databases">
        <title>Draft genome sequence of Lactobacillus amylovorus strain TKL145.</title>
        <authorList>
            <person name="Tohno M."/>
            <person name="Tanizawa Y."/>
        </authorList>
    </citation>
    <scope>NUCLEOTIDE SEQUENCE [LARGE SCALE GENOMIC DNA]</scope>
    <source>
        <strain evidence="4">TKL145</strain>
    </source>
</reference>
<protein>
    <recommendedName>
        <fullName evidence="5">Phage protein</fullName>
    </recommendedName>
</protein>
<dbReference type="Proteomes" id="UP001437574">
    <property type="component" value="Unassembled WGS sequence"/>
</dbReference>
<gene>
    <name evidence="3" type="ORF">LATKL145_01710</name>
</gene>
<evidence type="ECO:0000313" key="3">
    <source>
        <dbReference type="EMBL" id="GAA0041761.1"/>
    </source>
</evidence>
<accession>A0ABC9VLP3</accession>
<keyword evidence="1" id="KW-0175">Coiled coil</keyword>
<evidence type="ECO:0000256" key="2">
    <source>
        <dbReference type="SAM" id="Phobius"/>
    </source>
</evidence>
<feature type="transmembrane region" description="Helical" evidence="2">
    <location>
        <begin position="6"/>
        <end position="22"/>
    </location>
</feature>
<comment type="caution">
    <text evidence="3">The sequence shown here is derived from an EMBL/GenBank/DDBJ whole genome shotgun (WGS) entry which is preliminary data.</text>
</comment>
<dbReference type="EMBL" id="BAAAAK010000001">
    <property type="protein sequence ID" value="GAA0041761.1"/>
    <property type="molecule type" value="Genomic_DNA"/>
</dbReference>
<sequence>MKIDLNDLLYLVFGILSAYFTFRLNSKKSDRDYIIEQNKRLNAENKKLLRELNELREEKDNETKH</sequence>
<evidence type="ECO:0008006" key="5">
    <source>
        <dbReference type="Google" id="ProtNLM"/>
    </source>
</evidence>
<name>A0ABC9VLP3_LACAM</name>
<evidence type="ECO:0000256" key="1">
    <source>
        <dbReference type="SAM" id="Coils"/>
    </source>
</evidence>
<keyword evidence="2" id="KW-0812">Transmembrane</keyword>
<dbReference type="RefSeq" id="WP_353302408.1">
    <property type="nucleotide sequence ID" value="NZ_BAAAAK010000001.1"/>
</dbReference>
<feature type="coiled-coil region" evidence="1">
    <location>
        <begin position="31"/>
        <end position="65"/>
    </location>
</feature>
<organism evidence="3 4">
    <name type="scientific">Lactobacillus amylovorus subsp. animalium</name>
    <dbReference type="NCBI Taxonomy" id="3378536"/>
    <lineage>
        <taxon>Bacteria</taxon>
        <taxon>Bacillati</taxon>
        <taxon>Bacillota</taxon>
        <taxon>Bacilli</taxon>
        <taxon>Lactobacillales</taxon>
        <taxon>Lactobacillaceae</taxon>
        <taxon>Lactobacillus</taxon>
    </lineage>
</organism>
<keyword evidence="2" id="KW-0472">Membrane</keyword>
<evidence type="ECO:0000313" key="4">
    <source>
        <dbReference type="Proteomes" id="UP001437574"/>
    </source>
</evidence>
<proteinExistence type="predicted"/>
<dbReference type="AlphaFoldDB" id="A0ABC9VLP3"/>
<reference evidence="3 4" key="1">
    <citation type="journal article" date="2024" name="Int. J. Syst. Evol. Microbiol.">
        <title>Proposal of Lactobacillus amylovorus subsp. animalis subsp. nov. and an emended description of Lactobacillus amylovorus.</title>
        <authorList>
            <person name="Yamane K."/>
            <person name="Tanizawa Y."/>
            <person name="Kobayashi H."/>
            <person name="Kamizono T."/>
            <person name="Kojima Y."/>
            <person name="Takagi H."/>
            <person name="Tohno M."/>
        </authorList>
    </citation>
    <scope>NUCLEOTIDE SEQUENCE [LARGE SCALE GENOMIC DNA]</scope>
    <source>
        <strain evidence="3 4">TKL145</strain>
    </source>
</reference>